<dbReference type="GO" id="GO:0005737">
    <property type="term" value="C:cytoplasm"/>
    <property type="evidence" value="ECO:0007669"/>
    <property type="project" value="TreeGrafter"/>
</dbReference>
<dbReference type="STRING" id="133381.A0A2T9Z998"/>
<dbReference type="InterPro" id="IPR013328">
    <property type="entry name" value="6PGD_dom2"/>
</dbReference>
<dbReference type="PANTHER" id="PTHR21708:SF26">
    <property type="entry name" value="2-DEHYDROPANTOATE 2-REDUCTASE"/>
    <property type="match status" value="1"/>
</dbReference>
<dbReference type="InterPro" id="IPR051402">
    <property type="entry name" value="KPR-Related"/>
</dbReference>
<dbReference type="SUPFAM" id="SSF48179">
    <property type="entry name" value="6-phosphogluconate dehydrogenase C-terminal domain-like"/>
    <property type="match status" value="1"/>
</dbReference>
<comment type="caution">
    <text evidence="3">The sequence shown here is derived from an EMBL/GenBank/DDBJ whole genome shotgun (WGS) entry which is preliminary data.</text>
</comment>
<dbReference type="AlphaFoldDB" id="A0A2T9Z998"/>
<dbReference type="Gene3D" id="1.10.1040.10">
    <property type="entry name" value="N-(1-d-carboxylethyl)-l-norvaline Dehydrogenase, domain 2"/>
    <property type="match status" value="1"/>
</dbReference>
<dbReference type="Gene3D" id="3.40.50.720">
    <property type="entry name" value="NAD(P)-binding Rossmann-like Domain"/>
    <property type="match status" value="1"/>
</dbReference>
<name>A0A2T9Z998_9FUNG</name>
<evidence type="ECO:0008006" key="5">
    <source>
        <dbReference type="Google" id="ProtNLM"/>
    </source>
</evidence>
<feature type="domain" description="Ketopantoate reductase N-terminal" evidence="1">
    <location>
        <begin position="1"/>
        <end position="50"/>
    </location>
</feature>
<proteinExistence type="predicted"/>
<organism evidence="3 4">
    <name type="scientific">Smittium megazygosporum</name>
    <dbReference type="NCBI Taxonomy" id="133381"/>
    <lineage>
        <taxon>Eukaryota</taxon>
        <taxon>Fungi</taxon>
        <taxon>Fungi incertae sedis</taxon>
        <taxon>Zoopagomycota</taxon>
        <taxon>Kickxellomycotina</taxon>
        <taxon>Harpellomycetes</taxon>
        <taxon>Harpellales</taxon>
        <taxon>Legeriomycetaceae</taxon>
        <taxon>Smittium</taxon>
    </lineage>
</organism>
<evidence type="ECO:0000313" key="4">
    <source>
        <dbReference type="Proteomes" id="UP000245609"/>
    </source>
</evidence>
<evidence type="ECO:0000259" key="2">
    <source>
        <dbReference type="Pfam" id="PF08546"/>
    </source>
</evidence>
<dbReference type="Pfam" id="PF02558">
    <property type="entry name" value="ApbA"/>
    <property type="match status" value="1"/>
</dbReference>
<evidence type="ECO:0000313" key="3">
    <source>
        <dbReference type="EMBL" id="PVV01173.1"/>
    </source>
</evidence>
<feature type="domain" description="Ketopantoate reductase C-terminal" evidence="2">
    <location>
        <begin position="83"/>
        <end position="210"/>
    </location>
</feature>
<keyword evidence="4" id="KW-1185">Reference proteome</keyword>
<gene>
    <name evidence="3" type="ORF">BB560_004417</name>
</gene>
<dbReference type="EMBL" id="MBFS01001307">
    <property type="protein sequence ID" value="PVV01173.1"/>
    <property type="molecule type" value="Genomic_DNA"/>
</dbReference>
<sequence length="221" mass="24832">MQNGIGIEQYFEEKFPENPIIPATVFLDAHQTEHGSITHGIRTKIDYGMYKPEQLGTEQNKNILERLDHDLIAGDVESVILDNVQRSRWSKVIWNASFGPISVISGGYSASELLRDPIANQLVRTTMKELIAIGDAATGEKVSPISADDFIDKSFSITLNRPNEVFPSMLVDFENKRPMEHQVIVKNPIDVANKLGVKVPVLETLYSLLVLLEKKKFGIWQ</sequence>
<dbReference type="FunFam" id="1.10.1040.10:FF:000017">
    <property type="entry name" value="2-dehydropantoate 2-reductase"/>
    <property type="match status" value="1"/>
</dbReference>
<dbReference type="Pfam" id="PF08546">
    <property type="entry name" value="ApbA_C"/>
    <property type="match status" value="1"/>
</dbReference>
<dbReference type="PANTHER" id="PTHR21708">
    <property type="entry name" value="PROBABLE 2-DEHYDROPANTOATE 2-REDUCTASE"/>
    <property type="match status" value="1"/>
</dbReference>
<dbReference type="OrthoDB" id="5302359at2759"/>
<evidence type="ECO:0000259" key="1">
    <source>
        <dbReference type="Pfam" id="PF02558"/>
    </source>
</evidence>
<dbReference type="InterPro" id="IPR013332">
    <property type="entry name" value="KPR_N"/>
</dbReference>
<reference evidence="3 4" key="1">
    <citation type="journal article" date="2018" name="MBio">
        <title>Comparative Genomics Reveals the Core Gene Toolbox for the Fungus-Insect Symbiosis.</title>
        <authorList>
            <person name="Wang Y."/>
            <person name="Stata M."/>
            <person name="Wang W."/>
            <person name="Stajich J.E."/>
            <person name="White M.M."/>
            <person name="Moncalvo J.M."/>
        </authorList>
    </citation>
    <scope>NUCLEOTIDE SEQUENCE [LARGE SCALE GENOMIC DNA]</scope>
    <source>
        <strain evidence="3 4">SC-DP-2</strain>
    </source>
</reference>
<protein>
    <recommendedName>
        <fullName evidence="5">Ketopantoate reductase C-terminal domain-containing protein</fullName>
    </recommendedName>
</protein>
<dbReference type="InterPro" id="IPR008927">
    <property type="entry name" value="6-PGluconate_DH-like_C_sf"/>
</dbReference>
<dbReference type="Proteomes" id="UP000245609">
    <property type="component" value="Unassembled WGS sequence"/>
</dbReference>
<accession>A0A2T9Z998</accession>
<dbReference type="InterPro" id="IPR013752">
    <property type="entry name" value="KPA_reductase"/>
</dbReference>